<keyword evidence="3" id="KW-0614">Plasmid</keyword>
<organism evidence="3 4">
    <name type="scientific">Deinococcus psychrotolerans</name>
    <dbReference type="NCBI Taxonomy" id="2489213"/>
    <lineage>
        <taxon>Bacteria</taxon>
        <taxon>Thermotogati</taxon>
        <taxon>Deinococcota</taxon>
        <taxon>Deinococci</taxon>
        <taxon>Deinococcales</taxon>
        <taxon>Deinococcaceae</taxon>
        <taxon>Deinococcus</taxon>
    </lineage>
</organism>
<dbReference type="InterPro" id="IPR056572">
    <property type="entry name" value="Zn_ribbon_PaaD"/>
</dbReference>
<evidence type="ECO:0000259" key="1">
    <source>
        <dbReference type="Pfam" id="PF01883"/>
    </source>
</evidence>
<dbReference type="Pfam" id="PF01883">
    <property type="entry name" value="FeS_assembly_P"/>
    <property type="match status" value="1"/>
</dbReference>
<dbReference type="NCBIfam" id="TIGR02159">
    <property type="entry name" value="PA_CoA_Oxy4"/>
    <property type="match status" value="1"/>
</dbReference>
<dbReference type="InterPro" id="IPR034904">
    <property type="entry name" value="FSCA_dom_sf"/>
</dbReference>
<evidence type="ECO:0000259" key="2">
    <source>
        <dbReference type="Pfam" id="PF23451"/>
    </source>
</evidence>
<dbReference type="OrthoDB" id="3684942at2"/>
<evidence type="ECO:0000313" key="4">
    <source>
        <dbReference type="Proteomes" id="UP000276417"/>
    </source>
</evidence>
<name>A0A3G8YK54_9DEIO</name>
<reference evidence="3 4" key="1">
    <citation type="submission" date="2018-11" db="EMBL/GenBank/DDBJ databases">
        <title>Deinococcus shelandsis sp. nov., isolated from South Shetland Islands soil of Antarctica.</title>
        <authorList>
            <person name="Tian J."/>
        </authorList>
    </citation>
    <scope>NUCLEOTIDE SEQUENCE [LARGE SCALE GENOMIC DNA]</scope>
    <source>
        <strain evidence="3 4">S14-83T</strain>
        <plasmid evidence="3 4">unnamed1</plasmid>
    </source>
</reference>
<dbReference type="PANTHER" id="PTHR42831">
    <property type="entry name" value="FE-S PROTEIN MATURATION AUXILIARY FACTOR YITW"/>
    <property type="match status" value="1"/>
</dbReference>
<dbReference type="SUPFAM" id="SSF117916">
    <property type="entry name" value="Fe-S cluster assembly (FSCA) domain-like"/>
    <property type="match status" value="1"/>
</dbReference>
<dbReference type="EMBL" id="CP034185">
    <property type="protein sequence ID" value="AZI44677.1"/>
    <property type="molecule type" value="Genomic_DNA"/>
</dbReference>
<dbReference type="AlphaFoldDB" id="A0A3G8YK54"/>
<feature type="domain" description="MIP18 family-like" evidence="1">
    <location>
        <begin position="9"/>
        <end position="77"/>
    </location>
</feature>
<dbReference type="KEGG" id="dph:EHF33_17425"/>
<dbReference type="InterPro" id="IPR052339">
    <property type="entry name" value="Fe-S_Maturation_MIP18"/>
</dbReference>
<dbReference type="RefSeq" id="WP_124874548.1">
    <property type="nucleotide sequence ID" value="NZ_CP034185.1"/>
</dbReference>
<keyword evidence="4" id="KW-1185">Reference proteome</keyword>
<proteinExistence type="predicted"/>
<dbReference type="PANTHER" id="PTHR42831:SF3">
    <property type="entry name" value="1,2-PHENYLACETYL-COA EPOXIDASE, SUBUNIT D-RELATED"/>
    <property type="match status" value="1"/>
</dbReference>
<protein>
    <submittedName>
        <fullName evidence="3">Phenylacetate-CoA oxygenase subunit PaaJ</fullName>
    </submittedName>
</protein>
<evidence type="ECO:0000313" key="3">
    <source>
        <dbReference type="EMBL" id="AZI44677.1"/>
    </source>
</evidence>
<dbReference type="Pfam" id="PF23451">
    <property type="entry name" value="Zn_ribbon_PaaD"/>
    <property type="match status" value="1"/>
</dbReference>
<dbReference type="Proteomes" id="UP000276417">
    <property type="component" value="Plasmid unnamed1"/>
</dbReference>
<gene>
    <name evidence="3" type="primary">paaJ</name>
    <name evidence="3" type="ORF">EHF33_17425</name>
</gene>
<dbReference type="Gene3D" id="3.30.300.130">
    <property type="entry name" value="Fe-S cluster assembly (FSCA)"/>
    <property type="match status" value="1"/>
</dbReference>
<dbReference type="InterPro" id="IPR011883">
    <property type="entry name" value="PaaD-like"/>
</dbReference>
<accession>A0A3G8YK54</accession>
<sequence length="165" mass="17711">MVSTFPAESAVWDALISVTDPEIPVVNIVEMGMVRGVEIVGGRATVRFTPTFSGCPALHVIRQDIERAVAPLGFETVSVETVINPPWSTDDITAPARAKLEQYGIAPPDPAGESDPFVTLELSPVSCPRCGSFDTRMTASFGSALCKRMYVCNACKEPFEGMKSV</sequence>
<feature type="domain" description="PaaD zinc beta ribbon" evidence="2">
    <location>
        <begin position="123"/>
        <end position="163"/>
    </location>
</feature>
<geneLocation type="plasmid" evidence="3 4">
    <name>unnamed1</name>
</geneLocation>
<dbReference type="InterPro" id="IPR002744">
    <property type="entry name" value="MIP18-like"/>
</dbReference>